<name>A0A6P2C6A2_9ACTN</name>
<keyword evidence="1 2" id="KW-0238">DNA-binding</keyword>
<feature type="domain" description="HTH tetR-type" evidence="4">
    <location>
        <begin position="5"/>
        <end position="65"/>
    </location>
</feature>
<organism evidence="5 6">
    <name type="scientific">Trebonia kvetii</name>
    <dbReference type="NCBI Taxonomy" id="2480626"/>
    <lineage>
        <taxon>Bacteria</taxon>
        <taxon>Bacillati</taxon>
        <taxon>Actinomycetota</taxon>
        <taxon>Actinomycetes</taxon>
        <taxon>Streptosporangiales</taxon>
        <taxon>Treboniaceae</taxon>
        <taxon>Trebonia</taxon>
    </lineage>
</organism>
<reference evidence="5 6" key="1">
    <citation type="submission" date="2018-11" db="EMBL/GenBank/DDBJ databases">
        <title>Trebonia kvetii gen.nov., sp.nov., a novel acidophilic actinobacterium, and proposal of the new actinobacterial family Treboniaceae fam. nov.</title>
        <authorList>
            <person name="Rapoport D."/>
            <person name="Sagova-Mareckova M."/>
            <person name="Sedlacek I."/>
            <person name="Provaznik J."/>
            <person name="Kralova S."/>
            <person name="Pavlinic D."/>
            <person name="Benes V."/>
            <person name="Kopecky J."/>
        </authorList>
    </citation>
    <scope>NUCLEOTIDE SEQUENCE [LARGE SCALE GENOMIC DNA]</scope>
    <source>
        <strain evidence="5 6">15Tr583</strain>
    </source>
</reference>
<dbReference type="PROSITE" id="PS01081">
    <property type="entry name" value="HTH_TETR_1"/>
    <property type="match status" value="1"/>
</dbReference>
<dbReference type="AlphaFoldDB" id="A0A6P2C6A2"/>
<dbReference type="GO" id="GO:0003700">
    <property type="term" value="F:DNA-binding transcription factor activity"/>
    <property type="evidence" value="ECO:0007669"/>
    <property type="project" value="TreeGrafter"/>
</dbReference>
<dbReference type="InterPro" id="IPR009057">
    <property type="entry name" value="Homeodomain-like_sf"/>
</dbReference>
<feature type="region of interest" description="Disordered" evidence="3">
    <location>
        <begin position="111"/>
        <end position="135"/>
    </location>
</feature>
<comment type="caution">
    <text evidence="5">The sequence shown here is derived from an EMBL/GenBank/DDBJ whole genome shotgun (WGS) entry which is preliminary data.</text>
</comment>
<dbReference type="GO" id="GO:0000976">
    <property type="term" value="F:transcription cis-regulatory region binding"/>
    <property type="evidence" value="ECO:0007669"/>
    <property type="project" value="TreeGrafter"/>
</dbReference>
<gene>
    <name evidence="5" type="ORF">EAS64_05520</name>
</gene>
<dbReference type="PANTHER" id="PTHR30055">
    <property type="entry name" value="HTH-TYPE TRANSCRIPTIONAL REGULATOR RUTR"/>
    <property type="match status" value="1"/>
</dbReference>
<keyword evidence="6" id="KW-1185">Reference proteome</keyword>
<accession>A0A6P2C6A2</accession>
<dbReference type="RefSeq" id="WP_145851563.1">
    <property type="nucleotide sequence ID" value="NZ_RPFW01000001.1"/>
</dbReference>
<dbReference type="InterPro" id="IPR050109">
    <property type="entry name" value="HTH-type_TetR-like_transc_reg"/>
</dbReference>
<evidence type="ECO:0000259" key="4">
    <source>
        <dbReference type="PROSITE" id="PS50977"/>
    </source>
</evidence>
<dbReference type="InterPro" id="IPR023772">
    <property type="entry name" value="DNA-bd_HTH_TetR-type_CS"/>
</dbReference>
<evidence type="ECO:0000256" key="1">
    <source>
        <dbReference type="ARBA" id="ARBA00023125"/>
    </source>
</evidence>
<evidence type="ECO:0000313" key="6">
    <source>
        <dbReference type="Proteomes" id="UP000460272"/>
    </source>
</evidence>
<dbReference type="EMBL" id="RPFW01000001">
    <property type="protein sequence ID" value="TVZ06808.1"/>
    <property type="molecule type" value="Genomic_DNA"/>
</dbReference>
<evidence type="ECO:0000256" key="3">
    <source>
        <dbReference type="SAM" id="MobiDB-lite"/>
    </source>
</evidence>
<dbReference type="Gene3D" id="1.10.357.10">
    <property type="entry name" value="Tetracycline Repressor, domain 2"/>
    <property type="match status" value="1"/>
</dbReference>
<proteinExistence type="predicted"/>
<evidence type="ECO:0000256" key="2">
    <source>
        <dbReference type="PROSITE-ProRule" id="PRU00335"/>
    </source>
</evidence>
<dbReference type="PROSITE" id="PS50977">
    <property type="entry name" value="HTH_TETR_2"/>
    <property type="match status" value="1"/>
</dbReference>
<dbReference type="InterPro" id="IPR001647">
    <property type="entry name" value="HTH_TetR"/>
</dbReference>
<dbReference type="Pfam" id="PF00440">
    <property type="entry name" value="TetR_N"/>
    <property type="match status" value="1"/>
</dbReference>
<evidence type="ECO:0000313" key="5">
    <source>
        <dbReference type="EMBL" id="TVZ06808.1"/>
    </source>
</evidence>
<dbReference type="PANTHER" id="PTHR30055:SF148">
    <property type="entry name" value="TETR-FAMILY TRANSCRIPTIONAL REGULATOR"/>
    <property type="match status" value="1"/>
</dbReference>
<feature type="DNA-binding region" description="H-T-H motif" evidence="2">
    <location>
        <begin position="28"/>
        <end position="47"/>
    </location>
</feature>
<sequence>MARGEVRERAIRAAVIELLGELGYAGMTMDAVAARAHASKTTIHRRWPGKPQLVLAAVDGYAAERLTAGTDTGSLRGDLLAVLQAMAGHLTSEFLAMMSLSGLTAGSRRCSTTATRPAWPPATPRTPGCSPRTPS</sequence>
<dbReference type="Proteomes" id="UP000460272">
    <property type="component" value="Unassembled WGS sequence"/>
</dbReference>
<dbReference type="SUPFAM" id="SSF46689">
    <property type="entry name" value="Homeodomain-like"/>
    <property type="match status" value="1"/>
</dbReference>
<dbReference type="OrthoDB" id="4543698at2"/>
<protein>
    <submittedName>
        <fullName evidence="5">TetR/AcrR family transcriptional regulator</fullName>
    </submittedName>
</protein>